<dbReference type="OrthoDB" id="110209at2"/>
<comment type="similarity">
    <text evidence="2 9 14">Belongs to the glutamyl-tRNA reductase family.</text>
</comment>
<feature type="site" description="Important for activity" evidence="9 13">
    <location>
        <position position="96"/>
    </location>
</feature>
<dbReference type="GO" id="GO:0050661">
    <property type="term" value="F:NADP binding"/>
    <property type="evidence" value="ECO:0007669"/>
    <property type="project" value="InterPro"/>
</dbReference>
<dbReference type="Gene3D" id="3.40.50.720">
    <property type="entry name" value="NAD(P)-binding Rossmann-like Domain"/>
    <property type="match status" value="1"/>
</dbReference>
<dbReference type="InterPro" id="IPR036453">
    <property type="entry name" value="GluRdtase_dimer_dom_sf"/>
</dbReference>
<comment type="catalytic activity">
    <reaction evidence="7 9 14">
        <text>(S)-4-amino-5-oxopentanoate + tRNA(Glu) + NADP(+) = L-glutamyl-tRNA(Glu) + NADPH + H(+)</text>
        <dbReference type="Rhea" id="RHEA:12344"/>
        <dbReference type="Rhea" id="RHEA-COMP:9663"/>
        <dbReference type="Rhea" id="RHEA-COMP:9680"/>
        <dbReference type="ChEBI" id="CHEBI:15378"/>
        <dbReference type="ChEBI" id="CHEBI:57501"/>
        <dbReference type="ChEBI" id="CHEBI:57783"/>
        <dbReference type="ChEBI" id="CHEBI:58349"/>
        <dbReference type="ChEBI" id="CHEBI:78442"/>
        <dbReference type="ChEBI" id="CHEBI:78520"/>
        <dbReference type="EC" id="1.2.1.70"/>
    </reaction>
</comment>
<evidence type="ECO:0000256" key="12">
    <source>
        <dbReference type="PIRSR" id="PIRSR000445-3"/>
    </source>
</evidence>
<keyword evidence="5 9" id="KW-0560">Oxidoreductase</keyword>
<evidence type="ECO:0000256" key="6">
    <source>
        <dbReference type="ARBA" id="ARBA00023244"/>
    </source>
</evidence>
<evidence type="ECO:0000256" key="3">
    <source>
        <dbReference type="ARBA" id="ARBA00012970"/>
    </source>
</evidence>
<evidence type="ECO:0000256" key="7">
    <source>
        <dbReference type="ARBA" id="ARBA00047464"/>
    </source>
</evidence>
<evidence type="ECO:0000313" key="18">
    <source>
        <dbReference type="EMBL" id="SMC01685.1"/>
    </source>
</evidence>
<dbReference type="SUPFAM" id="SSF69742">
    <property type="entry name" value="Glutamyl tRNA-reductase catalytic, N-terminal domain"/>
    <property type="match status" value="1"/>
</dbReference>
<comment type="pathway">
    <text evidence="1 9 14">Porphyrin-containing compound metabolism; protoporphyrin-IX biosynthesis; 5-aminolevulinate from L-glutamyl-tRNA(Glu): step 1/2.</text>
</comment>
<keyword evidence="19" id="KW-1185">Reference proteome</keyword>
<evidence type="ECO:0000256" key="1">
    <source>
        <dbReference type="ARBA" id="ARBA00005059"/>
    </source>
</evidence>
<evidence type="ECO:0000256" key="4">
    <source>
        <dbReference type="ARBA" id="ARBA00022857"/>
    </source>
</evidence>
<evidence type="ECO:0000256" key="2">
    <source>
        <dbReference type="ARBA" id="ARBA00005916"/>
    </source>
</evidence>
<evidence type="ECO:0000256" key="11">
    <source>
        <dbReference type="PIRSR" id="PIRSR000445-2"/>
    </source>
</evidence>
<dbReference type="UniPathway" id="UPA00251">
    <property type="reaction ID" value="UER00316"/>
</dbReference>
<evidence type="ECO:0000256" key="9">
    <source>
        <dbReference type="HAMAP-Rule" id="MF_00087"/>
    </source>
</evidence>
<dbReference type="RefSeq" id="WP_084660630.1">
    <property type="nucleotide sequence ID" value="NZ_FWWY01000001.1"/>
</dbReference>
<evidence type="ECO:0000256" key="8">
    <source>
        <dbReference type="ARBA" id="ARBA00068659"/>
    </source>
</evidence>
<dbReference type="FunFam" id="3.30.460.30:FF:000001">
    <property type="entry name" value="Glutamyl-tRNA reductase"/>
    <property type="match status" value="1"/>
</dbReference>
<feature type="binding site" evidence="9 11">
    <location>
        <position position="106"/>
    </location>
    <ligand>
        <name>substrate</name>
    </ligand>
</feature>
<dbReference type="PIRSF" id="PIRSF000445">
    <property type="entry name" value="4pyrrol_synth_GluRdtase"/>
    <property type="match status" value="1"/>
</dbReference>
<dbReference type="EC" id="1.2.1.70" evidence="3 9"/>
<evidence type="ECO:0000259" key="17">
    <source>
        <dbReference type="Pfam" id="PF05201"/>
    </source>
</evidence>
<dbReference type="EMBL" id="FWWY01000001">
    <property type="protein sequence ID" value="SMC01685.1"/>
    <property type="molecule type" value="Genomic_DNA"/>
</dbReference>
<dbReference type="InterPro" id="IPR015896">
    <property type="entry name" value="4pyrrol_synth_GluRdtase_dimer"/>
</dbReference>
<evidence type="ECO:0000256" key="10">
    <source>
        <dbReference type="PIRSR" id="PIRSR000445-1"/>
    </source>
</evidence>
<feature type="binding site" evidence="9 11">
    <location>
        <position position="117"/>
    </location>
    <ligand>
        <name>substrate</name>
    </ligand>
</feature>
<organism evidence="18 19">
    <name type="scientific">Sulfobacillus thermosulfidooxidans (strain DSM 9293 / VKM B-1269 / AT-1)</name>
    <dbReference type="NCBI Taxonomy" id="929705"/>
    <lineage>
        <taxon>Bacteria</taxon>
        <taxon>Bacillati</taxon>
        <taxon>Bacillota</taxon>
        <taxon>Clostridia</taxon>
        <taxon>Eubacteriales</taxon>
        <taxon>Clostridiales Family XVII. Incertae Sedis</taxon>
        <taxon>Sulfobacillus</taxon>
    </lineage>
</organism>
<sequence>MLIQVVGINHKTAPLKIRAQVGLTPDQIVEAYNRVHELVGQQGIVILSTCNRTEMYVAGNVSYSAIVDWWGHIAGVERREFSDALFWYADTKVFDHLFRVAAGLDSMVLGETQILGQVKEAYELSQKYGVTGSLHRLFRAALTVGKRAHAETAISHNALSMGHAVVELGRKVFGDLSRTHAVVIGAGEMGTLVARHLSSAKVGNITIVNRTPDRGQLLAEEIHGSYVPLNQLMTVLPSADIIVSSTHASNFLVTKQMMKEAIKGKGERLRFLFDLSVPRNLDPDIVRLGSGIFLYDIDDVNAVVEANLHQRQKEAVKVEKIIQEEIETLASDIAASEVGPVIRQLREKAESIRINELNKALNRLSHLSDADKQVVAETTRLILNKFLNDAMVGMRAWATDKDKEEYIEAVRELFHLDGTTENTRTPNTEHVLQPER</sequence>
<dbReference type="CDD" id="cd05213">
    <property type="entry name" value="NAD_bind_Glutamyl_tRNA_reduct"/>
    <property type="match status" value="1"/>
</dbReference>
<accession>A0A1W1W5Z7</accession>
<dbReference type="GO" id="GO:0008883">
    <property type="term" value="F:glutamyl-tRNA reductase activity"/>
    <property type="evidence" value="ECO:0007669"/>
    <property type="project" value="UniProtKB-UniRule"/>
</dbReference>
<dbReference type="InterPro" id="IPR036291">
    <property type="entry name" value="NAD(P)-bd_dom_sf"/>
</dbReference>
<dbReference type="Pfam" id="PF01488">
    <property type="entry name" value="Shikimate_DH"/>
    <property type="match status" value="1"/>
</dbReference>
<dbReference type="FunFam" id="3.40.50.720:FF:000031">
    <property type="entry name" value="Glutamyl-tRNA reductase"/>
    <property type="match status" value="1"/>
</dbReference>
<feature type="domain" description="Glutamyl-tRNA reductase N-terminal" evidence="17">
    <location>
        <begin position="6"/>
        <end position="152"/>
    </location>
</feature>
<feature type="domain" description="Quinate/shikimate 5-dehydrogenase/glutamyl-tRNA reductase" evidence="16">
    <location>
        <begin position="167"/>
        <end position="303"/>
    </location>
</feature>
<dbReference type="Proteomes" id="UP000192660">
    <property type="component" value="Unassembled WGS sequence"/>
</dbReference>
<evidence type="ECO:0000256" key="13">
    <source>
        <dbReference type="PIRSR" id="PIRSR000445-4"/>
    </source>
</evidence>
<dbReference type="InterPro" id="IPR036343">
    <property type="entry name" value="GluRdtase_N_sf"/>
</dbReference>
<dbReference type="InterPro" id="IPR006151">
    <property type="entry name" value="Shikm_DH/Glu-tRNA_Rdtase"/>
</dbReference>
<feature type="binding site" evidence="9 11">
    <location>
        <begin position="111"/>
        <end position="113"/>
    </location>
    <ligand>
        <name>substrate</name>
    </ligand>
</feature>
<evidence type="ECO:0000256" key="14">
    <source>
        <dbReference type="RuleBase" id="RU000584"/>
    </source>
</evidence>
<feature type="domain" description="Tetrapyrrole biosynthesis glutamyl-tRNA reductase dimerisation" evidence="15">
    <location>
        <begin position="317"/>
        <end position="416"/>
    </location>
</feature>
<dbReference type="InterPro" id="IPR015895">
    <property type="entry name" value="4pyrrol_synth_GluRdtase_N"/>
</dbReference>
<dbReference type="STRING" id="28034.BFX07_08080"/>
<feature type="active site" description="Nucleophile" evidence="9 10">
    <location>
        <position position="50"/>
    </location>
</feature>
<dbReference type="InterPro" id="IPR000343">
    <property type="entry name" value="4pyrrol_synth_GluRdtase"/>
</dbReference>
<feature type="binding site" evidence="9 12">
    <location>
        <begin position="185"/>
        <end position="190"/>
    </location>
    <ligand>
        <name>NADP(+)</name>
        <dbReference type="ChEBI" id="CHEBI:58349"/>
    </ligand>
</feature>
<dbReference type="PANTHER" id="PTHR43013">
    <property type="entry name" value="GLUTAMYL-TRNA REDUCTASE"/>
    <property type="match status" value="1"/>
</dbReference>
<dbReference type="InterPro" id="IPR018214">
    <property type="entry name" value="GluRdtase_CS"/>
</dbReference>
<proteinExistence type="inferred from homology"/>
<dbReference type="PANTHER" id="PTHR43013:SF1">
    <property type="entry name" value="GLUTAMYL-TRNA REDUCTASE"/>
    <property type="match status" value="1"/>
</dbReference>
<evidence type="ECO:0000259" key="16">
    <source>
        <dbReference type="Pfam" id="PF01488"/>
    </source>
</evidence>
<dbReference type="Pfam" id="PF00745">
    <property type="entry name" value="GlutR_dimer"/>
    <property type="match status" value="1"/>
</dbReference>
<comment type="function">
    <text evidence="9">Catalyzes the NADPH-dependent reduction of glutamyl-tRNA(Glu) to glutamate 1-semialdehyde (GSA).</text>
</comment>
<keyword evidence="6 9" id="KW-0627">Porphyrin biosynthesis</keyword>
<dbReference type="SUPFAM" id="SSF69075">
    <property type="entry name" value="Glutamyl tRNA-reductase dimerization domain"/>
    <property type="match status" value="1"/>
</dbReference>
<evidence type="ECO:0000259" key="15">
    <source>
        <dbReference type="Pfam" id="PF00745"/>
    </source>
</evidence>
<dbReference type="NCBIfam" id="TIGR01035">
    <property type="entry name" value="hemA"/>
    <property type="match status" value="1"/>
</dbReference>
<protein>
    <recommendedName>
        <fullName evidence="8 9">Glutamyl-tRNA reductase</fullName>
        <shortName evidence="9">GluTR</shortName>
        <ecNumber evidence="3 9">1.2.1.70</ecNumber>
    </recommendedName>
</protein>
<name>A0A1W1W5Z7_SULTA</name>
<dbReference type="Gene3D" id="3.30.460.30">
    <property type="entry name" value="Glutamyl-tRNA reductase, N-terminal domain"/>
    <property type="match status" value="1"/>
</dbReference>
<dbReference type="AlphaFoldDB" id="A0A1W1W5Z7"/>
<reference evidence="19" key="1">
    <citation type="submission" date="2017-04" db="EMBL/GenBank/DDBJ databases">
        <authorList>
            <person name="Varghese N."/>
            <person name="Submissions S."/>
        </authorList>
    </citation>
    <scope>NUCLEOTIDE SEQUENCE [LARGE SCALE GENOMIC DNA]</scope>
    <source>
        <strain evidence="19">DSM 9293</strain>
    </source>
</reference>
<dbReference type="PROSITE" id="PS00747">
    <property type="entry name" value="GLUTR"/>
    <property type="match status" value="1"/>
</dbReference>
<dbReference type="Pfam" id="PF05201">
    <property type="entry name" value="GlutR_N"/>
    <property type="match status" value="1"/>
</dbReference>
<evidence type="ECO:0000256" key="5">
    <source>
        <dbReference type="ARBA" id="ARBA00023002"/>
    </source>
</evidence>
<gene>
    <name evidence="9" type="primary">hemA</name>
    <name evidence="18" type="ORF">SAMN00768000_0052</name>
</gene>
<comment type="miscellaneous">
    <text evidence="9">During catalysis, the active site Cys acts as a nucleophile attacking the alpha-carbonyl group of tRNA-bound glutamate with the formation of a thioester intermediate between enzyme and glutamate, and the concomitant release of tRNA(Glu). The thioester intermediate is finally reduced by direct hydride transfer from NADPH, to form the product GSA.</text>
</comment>
<dbReference type="GO" id="GO:0019353">
    <property type="term" value="P:protoporphyrinogen IX biosynthetic process from glutamate"/>
    <property type="evidence" value="ECO:0007669"/>
    <property type="project" value="TreeGrafter"/>
</dbReference>
<keyword evidence="4 9" id="KW-0521">NADP</keyword>
<comment type="domain">
    <text evidence="9">Possesses an unusual extended V-shaped dimeric structure with each monomer consisting of three distinct domains arranged along a curved 'spinal' alpha-helix. The N-terminal catalytic domain specifically recognizes the glutamate moiety of the substrate. The second domain is the NADPH-binding domain, and the third C-terminal domain is responsible for dimerization.</text>
</comment>
<feature type="binding site" evidence="9 11">
    <location>
        <begin position="49"/>
        <end position="52"/>
    </location>
    <ligand>
        <name>substrate</name>
    </ligand>
</feature>
<comment type="subunit">
    <text evidence="9">Homodimer.</text>
</comment>
<evidence type="ECO:0000313" key="19">
    <source>
        <dbReference type="Proteomes" id="UP000192660"/>
    </source>
</evidence>
<dbReference type="HAMAP" id="MF_00087">
    <property type="entry name" value="Glu_tRNA_reductase"/>
    <property type="match status" value="1"/>
</dbReference>
<dbReference type="SUPFAM" id="SSF51735">
    <property type="entry name" value="NAD(P)-binding Rossmann-fold domains"/>
    <property type="match status" value="1"/>
</dbReference>